<accession>A0A024SBQ7</accession>
<evidence type="ECO:0000313" key="2">
    <source>
        <dbReference type="Proteomes" id="UP000024376"/>
    </source>
</evidence>
<dbReference type="PANTHER" id="PTHR12652">
    <property type="entry name" value="PEROXISOMAL BIOGENESIS FACTOR 11"/>
    <property type="match status" value="1"/>
</dbReference>
<protein>
    <recommendedName>
        <fullName evidence="3">Peroxin 11C</fullName>
    </recommendedName>
</protein>
<dbReference type="PANTHER" id="PTHR12652:SF25">
    <property type="entry name" value="MICROBODY (PEROXISOME) PROLIFERATION PROTEIN PEROXIN 11C (EUROFUNG)"/>
    <property type="match status" value="1"/>
</dbReference>
<dbReference type="OrthoDB" id="10005898at2759"/>
<organism evidence="1 2">
    <name type="scientific">Hypocrea jecorina (strain ATCC 56765 / BCRC 32924 / NRRL 11460 / Rut C-30)</name>
    <name type="common">Trichoderma reesei</name>
    <dbReference type="NCBI Taxonomy" id="1344414"/>
    <lineage>
        <taxon>Eukaryota</taxon>
        <taxon>Fungi</taxon>
        <taxon>Dikarya</taxon>
        <taxon>Ascomycota</taxon>
        <taxon>Pezizomycotina</taxon>
        <taxon>Sordariomycetes</taxon>
        <taxon>Hypocreomycetidae</taxon>
        <taxon>Hypocreales</taxon>
        <taxon>Hypocreaceae</taxon>
        <taxon>Trichoderma</taxon>
    </lineage>
</organism>
<name>A0A024SBQ7_HYPJR</name>
<evidence type="ECO:0008006" key="3">
    <source>
        <dbReference type="Google" id="ProtNLM"/>
    </source>
</evidence>
<dbReference type="Proteomes" id="UP000024376">
    <property type="component" value="Unassembled WGS sequence"/>
</dbReference>
<gene>
    <name evidence="1" type="ORF">M419DRAFT_99910</name>
</gene>
<dbReference type="AlphaFoldDB" id="A0A024SBQ7"/>
<proteinExistence type="predicted"/>
<reference evidence="2" key="1">
    <citation type="journal article" date="2013" name="Ind. Biotechnol.">
        <title>Comparative genomics analysis of Trichoderma reesei strains.</title>
        <authorList>
            <person name="Koike H."/>
            <person name="Aerts A."/>
            <person name="LaButti K."/>
            <person name="Grigoriev I.V."/>
            <person name="Baker S.E."/>
        </authorList>
    </citation>
    <scope>NUCLEOTIDE SEQUENCE [LARGE SCALE GENOMIC DNA]</scope>
    <source>
        <strain evidence="2">ATCC 56765 / BCRC 32924 / NRRL 11460 / Rut C-30</strain>
    </source>
</reference>
<dbReference type="KEGG" id="trr:M419DRAFT_99910"/>
<dbReference type="HOGENOM" id="CLU_052213_0_1_1"/>
<dbReference type="EMBL" id="KI911148">
    <property type="protein sequence ID" value="ETS01632.1"/>
    <property type="molecule type" value="Genomic_DNA"/>
</dbReference>
<sequence>MTDTAVDTGAAEIAVDSAPTEVAAAIDSSAMTVADPAPSITAPAKVPIGAVLAAVPSNADAFAGHLLRCLQTRAGADAVLQFLCYSSKLTGAVLETLSRNALRQSAQKLVAMAFQLPPATTVVLSSAPAPPGAAFALSLANKLKAFAAVLSEARTINRLWGLLGLYFALKRVISRPRPKKQDSDNESSDAVVEARFDRVFSVAQIVILILYQIFENLAFLGSKKAIDLKPATMGRFGLLSVRCWGTYTFMELGRLLLERTRKSAKAKDAAWLSTWNKSFFRNLAWAPLTVHWGMAGGGPLPETLVALLAMYPSTGQMIDLWRETAIA</sequence>
<evidence type="ECO:0000313" key="1">
    <source>
        <dbReference type="EMBL" id="ETS01632.1"/>
    </source>
</evidence>